<dbReference type="PANTHER" id="PTHR43045">
    <property type="entry name" value="SHIKIMATE TRANSPORTER"/>
    <property type="match status" value="1"/>
</dbReference>
<dbReference type="GO" id="GO:0005886">
    <property type="term" value="C:plasma membrane"/>
    <property type="evidence" value="ECO:0007669"/>
    <property type="project" value="UniProtKB-SubCell"/>
</dbReference>
<evidence type="ECO:0000256" key="3">
    <source>
        <dbReference type="ARBA" id="ARBA00022475"/>
    </source>
</evidence>
<feature type="transmembrane region" description="Helical" evidence="7">
    <location>
        <begin position="315"/>
        <end position="334"/>
    </location>
</feature>
<feature type="transmembrane region" description="Helical" evidence="7">
    <location>
        <begin position="152"/>
        <end position="172"/>
    </location>
</feature>
<dbReference type="InterPro" id="IPR020846">
    <property type="entry name" value="MFS_dom"/>
</dbReference>
<evidence type="ECO:0000256" key="2">
    <source>
        <dbReference type="ARBA" id="ARBA00022448"/>
    </source>
</evidence>
<dbReference type="PANTHER" id="PTHR43045:SF1">
    <property type="entry name" value="SHIKIMATE TRANSPORTER"/>
    <property type="match status" value="1"/>
</dbReference>
<protein>
    <submittedName>
        <fullName evidence="9">Major facilitator superfamily MFS_1</fullName>
    </submittedName>
</protein>
<dbReference type="InterPro" id="IPR036259">
    <property type="entry name" value="MFS_trans_sf"/>
</dbReference>
<dbReference type="STRING" id="397948.Cmaq_1084"/>
<evidence type="ECO:0000256" key="7">
    <source>
        <dbReference type="SAM" id="Phobius"/>
    </source>
</evidence>
<feature type="transmembrane region" description="Helical" evidence="7">
    <location>
        <begin position="192"/>
        <end position="217"/>
    </location>
</feature>
<organism evidence="9 10">
    <name type="scientific">Caldivirga maquilingensis (strain ATCC 700844 / DSM 13496 / JCM 10307 / IC-167)</name>
    <dbReference type="NCBI Taxonomy" id="397948"/>
    <lineage>
        <taxon>Archaea</taxon>
        <taxon>Thermoproteota</taxon>
        <taxon>Thermoprotei</taxon>
        <taxon>Thermoproteales</taxon>
        <taxon>Thermoproteaceae</taxon>
        <taxon>Caldivirga</taxon>
    </lineage>
</organism>
<feature type="transmembrane region" description="Helical" evidence="7">
    <location>
        <begin position="87"/>
        <end position="111"/>
    </location>
</feature>
<feature type="transmembrane region" description="Helical" evidence="7">
    <location>
        <begin position="374"/>
        <end position="396"/>
    </location>
</feature>
<keyword evidence="6 7" id="KW-0472">Membrane</keyword>
<evidence type="ECO:0000256" key="4">
    <source>
        <dbReference type="ARBA" id="ARBA00022692"/>
    </source>
</evidence>
<keyword evidence="4 7" id="KW-0812">Transmembrane</keyword>
<reference evidence="9 10" key="1">
    <citation type="submission" date="2007-10" db="EMBL/GenBank/DDBJ databases">
        <title>Complete sequence of Caldivirga maquilingensis IC-167.</title>
        <authorList>
            <consortium name="US DOE Joint Genome Institute"/>
            <person name="Copeland A."/>
            <person name="Lucas S."/>
            <person name="Lapidus A."/>
            <person name="Barry K."/>
            <person name="Glavina del Rio T."/>
            <person name="Dalin E."/>
            <person name="Tice H."/>
            <person name="Pitluck S."/>
            <person name="Saunders E."/>
            <person name="Brettin T."/>
            <person name="Bruce D."/>
            <person name="Detter J.C."/>
            <person name="Han C."/>
            <person name="Schmutz J."/>
            <person name="Larimer F."/>
            <person name="Land M."/>
            <person name="Hauser L."/>
            <person name="Kyrpides N."/>
            <person name="Ivanova N."/>
            <person name="Biddle J.F."/>
            <person name="Zhang Z."/>
            <person name="Fitz-Gibbon S.T."/>
            <person name="Lowe T.M."/>
            <person name="Saltikov C."/>
            <person name="House C.H."/>
            <person name="Richardson P."/>
        </authorList>
    </citation>
    <scope>NUCLEOTIDE SEQUENCE [LARGE SCALE GENOMIC DNA]</scope>
    <source>
        <strain evidence="10">ATCC 700844 / DSM 13496 / JCM 10307 / IC-167</strain>
    </source>
</reference>
<feature type="transmembrane region" description="Helical" evidence="7">
    <location>
        <begin position="123"/>
        <end position="146"/>
    </location>
</feature>
<evidence type="ECO:0000259" key="8">
    <source>
        <dbReference type="PROSITE" id="PS50850"/>
    </source>
</evidence>
<dbReference type="Proteomes" id="UP000001137">
    <property type="component" value="Chromosome"/>
</dbReference>
<evidence type="ECO:0000313" key="10">
    <source>
        <dbReference type="Proteomes" id="UP000001137"/>
    </source>
</evidence>
<dbReference type="HOGENOM" id="CLU_001265_39_5_2"/>
<sequence>MRLPYYAYLNYMIIKYHSNTLKDIEIYLLMARIQWASKHYEWPPNAGKAIASQFLGFFLDAYDLTFVTAMTPILATVLFPSTLAKSVVGYFLTLLGYAFTMIARPVGSALFGNYADRIGRRDTLMITILGYSLASAVTAAIPTYAAVGWAAFWIYAVLRFILGVFVGGEYAAGHPFAMEYSAPRWRGLVSGIVQGGFSWGVALGGLVVAGFTALFGVKAMYAYAWRYVFLTGLIPAVVAFIIRYTMPDTPIFQEAKEKGQLERIPFFSIFKPPALWTFLQVLVFMTGLFFSSYSMFDFAVGIYTRAGLPEGLASFYYGIMGIFAAIAATLWGLASDFIGRKRALIIAAVVSAVLAVPAYYVVYYSAVVRSVPLLVLGALLMGWLSQWPWGLVPVYLSERFATQRRGSGVGFGYSSGIFISAWIPLYSIPLYSAFATIEGTNIWFVAAFWLILAGIVYGVAAAIGPETIGIDLRIVKEK</sequence>
<dbReference type="PROSITE" id="PS00217">
    <property type="entry name" value="SUGAR_TRANSPORT_2"/>
    <property type="match status" value="1"/>
</dbReference>
<dbReference type="InterPro" id="IPR005829">
    <property type="entry name" value="Sugar_transporter_CS"/>
</dbReference>
<dbReference type="SUPFAM" id="SSF103473">
    <property type="entry name" value="MFS general substrate transporter"/>
    <property type="match status" value="1"/>
</dbReference>
<comment type="subcellular location">
    <subcellularLocation>
        <location evidence="1">Cell membrane</location>
        <topology evidence="1">Multi-pass membrane protein</topology>
    </subcellularLocation>
</comment>
<accession>A8MDQ7</accession>
<evidence type="ECO:0000313" key="9">
    <source>
        <dbReference type="EMBL" id="ABW01913.1"/>
    </source>
</evidence>
<keyword evidence="10" id="KW-1185">Reference proteome</keyword>
<dbReference type="eggNOG" id="arCOG02691">
    <property type="taxonomic scope" value="Archaea"/>
</dbReference>
<proteinExistence type="predicted"/>
<evidence type="ECO:0000256" key="6">
    <source>
        <dbReference type="ARBA" id="ARBA00023136"/>
    </source>
</evidence>
<keyword evidence="5 7" id="KW-1133">Transmembrane helix</keyword>
<evidence type="ECO:0000256" key="1">
    <source>
        <dbReference type="ARBA" id="ARBA00004651"/>
    </source>
</evidence>
<dbReference type="GO" id="GO:0022857">
    <property type="term" value="F:transmembrane transporter activity"/>
    <property type="evidence" value="ECO:0007669"/>
    <property type="project" value="InterPro"/>
</dbReference>
<feature type="transmembrane region" description="Helical" evidence="7">
    <location>
        <begin position="343"/>
        <end position="362"/>
    </location>
</feature>
<keyword evidence="2" id="KW-0813">Transport</keyword>
<feature type="transmembrane region" description="Helical" evidence="7">
    <location>
        <begin position="54"/>
        <end position="75"/>
    </location>
</feature>
<feature type="transmembrane region" description="Helical" evidence="7">
    <location>
        <begin position="408"/>
        <end position="430"/>
    </location>
</feature>
<feature type="transmembrane region" description="Helical" evidence="7">
    <location>
        <begin position="273"/>
        <end position="295"/>
    </location>
</feature>
<dbReference type="AlphaFoldDB" id="A8MDQ7"/>
<keyword evidence="3" id="KW-1003">Cell membrane</keyword>
<dbReference type="Gene3D" id="1.20.1250.20">
    <property type="entry name" value="MFS general substrate transporter like domains"/>
    <property type="match status" value="2"/>
</dbReference>
<feature type="domain" description="Major facilitator superfamily (MFS) profile" evidence="8">
    <location>
        <begin position="49"/>
        <end position="464"/>
    </location>
</feature>
<dbReference type="InterPro" id="IPR011701">
    <property type="entry name" value="MFS"/>
</dbReference>
<dbReference type="KEGG" id="cma:Cmaq_1084"/>
<dbReference type="Pfam" id="PF07690">
    <property type="entry name" value="MFS_1"/>
    <property type="match status" value="1"/>
</dbReference>
<feature type="transmembrane region" description="Helical" evidence="7">
    <location>
        <begin position="442"/>
        <end position="463"/>
    </location>
</feature>
<gene>
    <name evidence="9" type="ordered locus">Cmaq_1084</name>
</gene>
<dbReference type="EMBL" id="CP000852">
    <property type="protein sequence ID" value="ABW01913.1"/>
    <property type="molecule type" value="Genomic_DNA"/>
</dbReference>
<feature type="transmembrane region" description="Helical" evidence="7">
    <location>
        <begin position="223"/>
        <end position="242"/>
    </location>
</feature>
<name>A8MDQ7_CALMQ</name>
<dbReference type="PROSITE" id="PS50850">
    <property type="entry name" value="MFS"/>
    <property type="match status" value="1"/>
</dbReference>
<evidence type="ECO:0000256" key="5">
    <source>
        <dbReference type="ARBA" id="ARBA00022989"/>
    </source>
</evidence>